<keyword evidence="9" id="KW-1185">Reference proteome</keyword>
<dbReference type="InterPro" id="IPR014710">
    <property type="entry name" value="RmlC-like_jellyroll"/>
</dbReference>
<gene>
    <name evidence="8" type="ORF">C943_03378</name>
</gene>
<dbReference type="EMBL" id="AMZY02000005">
    <property type="protein sequence ID" value="EMS34691.1"/>
    <property type="molecule type" value="Genomic_DNA"/>
</dbReference>
<dbReference type="Pfam" id="PF00908">
    <property type="entry name" value="dTDP_sugar_isom"/>
    <property type="match status" value="1"/>
</dbReference>
<feature type="site" description="Participates in a stacking interaction with the thymidine ring of dTDP-4-oxo-6-deoxyglucose" evidence="6">
    <location>
        <position position="156"/>
    </location>
</feature>
<dbReference type="NCBIfam" id="TIGR01221">
    <property type="entry name" value="rmlC"/>
    <property type="match status" value="1"/>
</dbReference>
<evidence type="ECO:0000256" key="6">
    <source>
        <dbReference type="PIRSR" id="PIRSR600888-3"/>
    </source>
</evidence>
<feature type="active site" description="Proton acceptor" evidence="5">
    <location>
        <position position="81"/>
    </location>
</feature>
<evidence type="ECO:0000313" key="8">
    <source>
        <dbReference type="EMBL" id="EMS34691.1"/>
    </source>
</evidence>
<comment type="function">
    <text evidence="2 7">Catalyzes the epimerization of the C3' and C5'positions of dTDP-6-deoxy-D-xylo-4-hexulose, forming dTDP-6-deoxy-L-lyxo-4-hexulose.</text>
</comment>
<dbReference type="SUPFAM" id="SSF51182">
    <property type="entry name" value="RmlC-like cupins"/>
    <property type="match status" value="1"/>
</dbReference>
<evidence type="ECO:0000256" key="3">
    <source>
        <dbReference type="ARBA" id="ARBA00012098"/>
    </source>
</evidence>
<protein>
    <recommendedName>
        <fullName evidence="4 7">dTDP-4-dehydrorhamnose 3,5-epimerase</fullName>
        <ecNumber evidence="3 7">5.1.3.13</ecNumber>
    </recommendedName>
    <alternativeName>
        <fullName evidence="7">Thymidine diphospho-4-keto-rhamnose 3,5-epimerase</fullName>
    </alternativeName>
</protein>
<dbReference type="GO" id="GO:0008830">
    <property type="term" value="F:dTDP-4-dehydrorhamnose 3,5-epimerase activity"/>
    <property type="evidence" value="ECO:0007669"/>
    <property type="project" value="UniProtKB-UniRule"/>
</dbReference>
<dbReference type="PANTHER" id="PTHR21047">
    <property type="entry name" value="DTDP-6-DEOXY-D-GLUCOSE-3,5 EPIMERASE"/>
    <property type="match status" value="1"/>
</dbReference>
<dbReference type="EC" id="5.1.3.13" evidence="3 7"/>
<evidence type="ECO:0000256" key="1">
    <source>
        <dbReference type="ARBA" id="ARBA00001298"/>
    </source>
</evidence>
<dbReference type="FunCoup" id="M7YBY1">
    <property type="interactions" value="115"/>
</dbReference>
<name>M7YBY1_9BACT</name>
<accession>M7YBY1</accession>
<dbReference type="eggNOG" id="COG1898">
    <property type="taxonomic scope" value="Bacteria"/>
</dbReference>
<keyword evidence="7" id="KW-0413">Isomerase</keyword>
<evidence type="ECO:0000256" key="5">
    <source>
        <dbReference type="PIRSR" id="PIRSR600888-1"/>
    </source>
</evidence>
<comment type="caution">
    <text evidence="8">The sequence shown here is derived from an EMBL/GenBank/DDBJ whole genome shotgun (WGS) entry which is preliminary data.</text>
</comment>
<evidence type="ECO:0000256" key="2">
    <source>
        <dbReference type="ARBA" id="ARBA00001997"/>
    </source>
</evidence>
<comment type="subunit">
    <text evidence="7">Homodimer.</text>
</comment>
<comment type="pathway">
    <text evidence="7">Carbohydrate biosynthesis; dTDP-L-rhamnose biosynthesis.</text>
</comment>
<feature type="active site" description="Proton donor" evidence="5">
    <location>
        <position position="150"/>
    </location>
</feature>
<dbReference type="STRING" id="1239962.C943_03378"/>
<dbReference type="UniPathway" id="UPA00124"/>
<reference evidence="8" key="1">
    <citation type="submission" date="2013-01" db="EMBL/GenBank/DDBJ databases">
        <title>Genome assembly of Mariniradius saccharolyticus AK6.</title>
        <authorList>
            <person name="Vaidya B."/>
            <person name="Khatri I."/>
            <person name="Tanuku N.R.S."/>
            <person name="Subramanian S."/>
            <person name="Pinnaka A."/>
        </authorList>
    </citation>
    <scope>NUCLEOTIDE SEQUENCE [LARGE SCALE GENOMIC DNA]</scope>
    <source>
        <strain evidence="8">AK6</strain>
    </source>
</reference>
<dbReference type="GO" id="GO:0000271">
    <property type="term" value="P:polysaccharide biosynthetic process"/>
    <property type="evidence" value="ECO:0007669"/>
    <property type="project" value="TreeGrafter"/>
</dbReference>
<dbReference type="InParanoid" id="M7YBY1"/>
<dbReference type="Proteomes" id="UP000010953">
    <property type="component" value="Unassembled WGS sequence"/>
</dbReference>
<organism evidence="8 9">
    <name type="scientific">Mariniradius saccharolyticus AK6</name>
    <dbReference type="NCBI Taxonomy" id="1239962"/>
    <lineage>
        <taxon>Bacteria</taxon>
        <taxon>Pseudomonadati</taxon>
        <taxon>Bacteroidota</taxon>
        <taxon>Cytophagia</taxon>
        <taxon>Cytophagales</taxon>
        <taxon>Cyclobacteriaceae</taxon>
        <taxon>Mariniradius</taxon>
    </lineage>
</organism>
<dbReference type="CDD" id="cd00438">
    <property type="entry name" value="cupin_RmlC"/>
    <property type="match status" value="1"/>
</dbReference>
<dbReference type="InterPro" id="IPR000888">
    <property type="entry name" value="RmlC-like"/>
</dbReference>
<dbReference type="GO" id="GO:0019305">
    <property type="term" value="P:dTDP-rhamnose biosynthetic process"/>
    <property type="evidence" value="ECO:0007669"/>
    <property type="project" value="UniProtKB-UniRule"/>
</dbReference>
<dbReference type="Gene3D" id="2.60.120.10">
    <property type="entry name" value="Jelly Rolls"/>
    <property type="match status" value="1"/>
</dbReference>
<evidence type="ECO:0000256" key="7">
    <source>
        <dbReference type="RuleBase" id="RU364069"/>
    </source>
</evidence>
<evidence type="ECO:0000313" key="9">
    <source>
        <dbReference type="Proteomes" id="UP000010953"/>
    </source>
</evidence>
<comment type="catalytic activity">
    <reaction evidence="1 7">
        <text>dTDP-4-dehydro-6-deoxy-alpha-D-glucose = dTDP-4-dehydro-beta-L-rhamnose</text>
        <dbReference type="Rhea" id="RHEA:16969"/>
        <dbReference type="ChEBI" id="CHEBI:57649"/>
        <dbReference type="ChEBI" id="CHEBI:62830"/>
        <dbReference type="EC" id="5.1.3.13"/>
    </reaction>
</comment>
<comment type="similarity">
    <text evidence="7">Belongs to the dTDP-4-dehydrorhamnose 3,5-epimerase family.</text>
</comment>
<dbReference type="AlphaFoldDB" id="M7YBY1"/>
<sequence length="202" mass="23136">MSPIEIGKYGLKTKSSDFTIMNIKTTPLEGLLEIYPKVWKDSRGYFFESYRNDWLADHGMDIQWMQENQSFSKAGTVRGLHFQRAPFAQAKLVRVISGRVLDVAVDLRKGSKTFGSYFAIELDAELHNMLLIPEGFAHGFSALEDSVFTYKCSNVYNKESEGGVLWNDPDLGIDWEVKHPILSEKDLELPTLREFIERYGEL</sequence>
<proteinExistence type="inferred from homology"/>
<evidence type="ECO:0000256" key="4">
    <source>
        <dbReference type="ARBA" id="ARBA00019595"/>
    </source>
</evidence>
<dbReference type="PANTHER" id="PTHR21047:SF2">
    <property type="entry name" value="THYMIDINE DIPHOSPHO-4-KETO-RHAMNOSE 3,5-EPIMERASE"/>
    <property type="match status" value="1"/>
</dbReference>
<dbReference type="InterPro" id="IPR011051">
    <property type="entry name" value="RmlC_Cupin_sf"/>
</dbReference>
<dbReference type="GO" id="GO:0005829">
    <property type="term" value="C:cytosol"/>
    <property type="evidence" value="ECO:0007669"/>
    <property type="project" value="TreeGrafter"/>
</dbReference>